<reference evidence="2" key="1">
    <citation type="journal article" date="2017" name="Nat. Genet.">
        <title>Contrasting evolutionary genome dynamics between domesticated and wild yeasts.</title>
        <authorList>
            <person name="Yue J.X."/>
            <person name="Li J."/>
            <person name="Aigrain L."/>
            <person name="Hallin J."/>
            <person name="Persson K."/>
            <person name="Oliver K."/>
            <person name="Bergstrom A."/>
            <person name="Coupland P."/>
            <person name="Warringer J."/>
            <person name="Lagomarsino M.C."/>
            <person name="Fischer G."/>
            <person name="Durbin R."/>
            <person name="Liti G."/>
        </authorList>
    </citation>
    <scope>NUCLEOTIDE SEQUENCE</scope>
    <source>
        <strain evidence="2">CBS432</strain>
    </source>
</reference>
<dbReference type="VEuPathDB" id="FungiDB:SPAR_M03670"/>
<keyword evidence="1" id="KW-0732">Signal</keyword>
<feature type="chain" id="PRO_5034107896" evidence="1">
    <location>
        <begin position="20"/>
        <end position="58"/>
    </location>
</feature>
<feature type="signal peptide" evidence="1">
    <location>
        <begin position="1"/>
        <end position="19"/>
    </location>
</feature>
<gene>
    <name evidence="2" type="primary">HOR7</name>
    <name evidence="2" type="ORF">SPAR_M03670</name>
</gene>
<dbReference type="RefSeq" id="XP_033768554.1">
    <property type="nucleotide sequence ID" value="XM_033912663.1"/>
</dbReference>
<organism evidence="2">
    <name type="scientific">Saccharomyces paradoxus</name>
    <name type="common">Yeast</name>
    <name type="synonym">Saccharomyces douglasii</name>
    <dbReference type="NCBI Taxonomy" id="27291"/>
    <lineage>
        <taxon>Eukaryota</taxon>
        <taxon>Fungi</taxon>
        <taxon>Dikarya</taxon>
        <taxon>Ascomycota</taxon>
        <taxon>Saccharomycotina</taxon>
        <taxon>Saccharomycetes</taxon>
        <taxon>Saccharomycetales</taxon>
        <taxon>Saccharomycetaceae</taxon>
        <taxon>Saccharomyces</taxon>
    </lineage>
</organism>
<dbReference type="GeneID" id="54632944"/>
<evidence type="ECO:0000256" key="1">
    <source>
        <dbReference type="SAM" id="SignalP"/>
    </source>
</evidence>
<name>A0A8B8UXQ7_SACPA</name>
<reference evidence="2" key="3">
    <citation type="submission" date="2025-07" db="EMBL/GenBank/DDBJ databases">
        <authorList>
            <consortium name="NCBI Genome Project"/>
        </authorList>
    </citation>
    <scope>NUCLEOTIDE SEQUENCE</scope>
    <source>
        <strain evidence="2">CBS432</strain>
    </source>
</reference>
<reference evidence="2" key="4">
    <citation type="submission" date="2025-08" db="UniProtKB">
        <authorList>
            <consortium name="RefSeq"/>
        </authorList>
    </citation>
    <scope>IDENTIFICATION</scope>
    <source>
        <strain evidence="2">CBS432</strain>
    </source>
</reference>
<accession>A0A8B8UXQ7</accession>
<reference evidence="2" key="2">
    <citation type="submission" date="2020-01" db="EMBL/GenBank/DDBJ databases">
        <title>Population-level Yeast Reference Genomes.</title>
        <authorList>
            <person name="Yue J.-X."/>
        </authorList>
    </citation>
    <scope>NUCLEOTIDE SEQUENCE</scope>
    <source>
        <strain evidence="2">CBS432</strain>
    </source>
</reference>
<dbReference type="AlphaFoldDB" id="A0A8B8UXQ7"/>
<dbReference type="KEGG" id="spao:SPAR_M03670"/>
<sequence length="58" mass="5473">MKLSQVVVSAVAFTGLVSAANSSNTSSTNAAQPIAGLNNGKVAGAAGVALAGALAFLI</sequence>
<protein>
    <submittedName>
        <fullName evidence="2">Hor7p</fullName>
    </submittedName>
</protein>
<proteinExistence type="predicted"/>
<evidence type="ECO:0000313" key="2">
    <source>
        <dbReference type="RefSeq" id="XP_033768554.1"/>
    </source>
</evidence>